<gene>
    <name evidence="1" type="ORF">SDC9_146662</name>
</gene>
<evidence type="ECO:0000313" key="1">
    <source>
        <dbReference type="EMBL" id="MPM99471.1"/>
    </source>
</evidence>
<dbReference type="AlphaFoldDB" id="A0A645EDW2"/>
<sequence length="71" mass="8295">MNGKIGCYITGMQCNHHIQMFRLIGTDIALKKIQLLKIGTLRNILTKLHHFRIELHTCNKRHLPMFSQIVI</sequence>
<organism evidence="1">
    <name type="scientific">bioreactor metagenome</name>
    <dbReference type="NCBI Taxonomy" id="1076179"/>
    <lineage>
        <taxon>unclassified sequences</taxon>
        <taxon>metagenomes</taxon>
        <taxon>ecological metagenomes</taxon>
    </lineage>
</organism>
<protein>
    <submittedName>
        <fullName evidence="1">Uncharacterized protein</fullName>
    </submittedName>
</protein>
<accession>A0A645EDW2</accession>
<dbReference type="EMBL" id="VSSQ01045560">
    <property type="protein sequence ID" value="MPM99471.1"/>
    <property type="molecule type" value="Genomic_DNA"/>
</dbReference>
<reference evidence="1" key="1">
    <citation type="submission" date="2019-08" db="EMBL/GenBank/DDBJ databases">
        <authorList>
            <person name="Kucharzyk K."/>
            <person name="Murdoch R.W."/>
            <person name="Higgins S."/>
            <person name="Loffler F."/>
        </authorList>
    </citation>
    <scope>NUCLEOTIDE SEQUENCE</scope>
</reference>
<name>A0A645EDW2_9ZZZZ</name>
<comment type="caution">
    <text evidence="1">The sequence shown here is derived from an EMBL/GenBank/DDBJ whole genome shotgun (WGS) entry which is preliminary data.</text>
</comment>
<proteinExistence type="predicted"/>